<evidence type="ECO:0000313" key="2">
    <source>
        <dbReference type="EMBL" id="EMD36667.1"/>
    </source>
</evidence>
<dbReference type="HOGENOM" id="CLU_1906503_0_0_1"/>
<evidence type="ECO:0000256" key="1">
    <source>
        <dbReference type="SAM" id="MobiDB-lite"/>
    </source>
</evidence>
<sequence>MMSTDRRRSRKSSVVATGMPTRLRPNASGASLPSTSIYNVSQHKIWYTCKSSFWYAFPGPRRPWEPSNTSYVRTAKRLSYVNLSTASGRSSSSTNGPAFLHFLNSESMKRRISMSPSLVQCCHGIASTKIMSG</sequence>
<name>M2RDY7_CERS8</name>
<reference evidence="2 3" key="1">
    <citation type="journal article" date="2012" name="Proc. Natl. Acad. Sci. U.S.A.">
        <title>Comparative genomics of Ceriporiopsis subvermispora and Phanerochaete chrysosporium provide insight into selective ligninolysis.</title>
        <authorList>
            <person name="Fernandez-Fueyo E."/>
            <person name="Ruiz-Duenas F.J."/>
            <person name="Ferreira P."/>
            <person name="Floudas D."/>
            <person name="Hibbett D.S."/>
            <person name="Canessa P."/>
            <person name="Larrondo L.F."/>
            <person name="James T.Y."/>
            <person name="Seelenfreund D."/>
            <person name="Lobos S."/>
            <person name="Polanco R."/>
            <person name="Tello M."/>
            <person name="Honda Y."/>
            <person name="Watanabe T."/>
            <person name="Watanabe T."/>
            <person name="Ryu J.S."/>
            <person name="Kubicek C.P."/>
            <person name="Schmoll M."/>
            <person name="Gaskell J."/>
            <person name="Hammel K.E."/>
            <person name="St John F.J."/>
            <person name="Vanden Wymelenberg A."/>
            <person name="Sabat G."/>
            <person name="Splinter BonDurant S."/>
            <person name="Syed K."/>
            <person name="Yadav J.S."/>
            <person name="Doddapaneni H."/>
            <person name="Subramanian V."/>
            <person name="Lavin J.L."/>
            <person name="Oguiza J.A."/>
            <person name="Perez G."/>
            <person name="Pisabarro A.G."/>
            <person name="Ramirez L."/>
            <person name="Santoyo F."/>
            <person name="Master E."/>
            <person name="Coutinho P.M."/>
            <person name="Henrissat B."/>
            <person name="Lombard V."/>
            <person name="Magnuson J.K."/>
            <person name="Kuees U."/>
            <person name="Hori C."/>
            <person name="Igarashi K."/>
            <person name="Samejima M."/>
            <person name="Held B.W."/>
            <person name="Barry K.W."/>
            <person name="LaButti K.M."/>
            <person name="Lapidus A."/>
            <person name="Lindquist E.A."/>
            <person name="Lucas S.M."/>
            <person name="Riley R."/>
            <person name="Salamov A.A."/>
            <person name="Hoffmeister D."/>
            <person name="Schwenk D."/>
            <person name="Hadar Y."/>
            <person name="Yarden O."/>
            <person name="de Vries R.P."/>
            <person name="Wiebenga A."/>
            <person name="Stenlid J."/>
            <person name="Eastwood D."/>
            <person name="Grigoriev I.V."/>
            <person name="Berka R.M."/>
            <person name="Blanchette R.A."/>
            <person name="Kersten P."/>
            <person name="Martinez A.T."/>
            <person name="Vicuna R."/>
            <person name="Cullen D."/>
        </authorList>
    </citation>
    <scope>NUCLEOTIDE SEQUENCE [LARGE SCALE GENOMIC DNA]</scope>
    <source>
        <strain evidence="2 3">B</strain>
    </source>
</reference>
<organism evidence="2 3">
    <name type="scientific">Ceriporiopsis subvermispora (strain B)</name>
    <name type="common">White-rot fungus</name>
    <name type="synonym">Gelatoporia subvermispora</name>
    <dbReference type="NCBI Taxonomy" id="914234"/>
    <lineage>
        <taxon>Eukaryota</taxon>
        <taxon>Fungi</taxon>
        <taxon>Dikarya</taxon>
        <taxon>Basidiomycota</taxon>
        <taxon>Agaricomycotina</taxon>
        <taxon>Agaricomycetes</taxon>
        <taxon>Polyporales</taxon>
        <taxon>Gelatoporiaceae</taxon>
        <taxon>Gelatoporia</taxon>
    </lineage>
</organism>
<dbReference type="Proteomes" id="UP000016930">
    <property type="component" value="Unassembled WGS sequence"/>
</dbReference>
<feature type="region of interest" description="Disordered" evidence="1">
    <location>
        <begin position="1"/>
        <end position="31"/>
    </location>
</feature>
<evidence type="ECO:0000313" key="3">
    <source>
        <dbReference type="Proteomes" id="UP000016930"/>
    </source>
</evidence>
<gene>
    <name evidence="2" type="ORF">CERSUDRAFT_114619</name>
</gene>
<accession>M2RDY7</accession>
<keyword evidence="3" id="KW-1185">Reference proteome</keyword>
<protein>
    <submittedName>
        <fullName evidence="2">Uncharacterized protein</fullName>
    </submittedName>
</protein>
<dbReference type="AlphaFoldDB" id="M2RDY7"/>
<dbReference type="EMBL" id="KB445797">
    <property type="protein sequence ID" value="EMD36667.1"/>
    <property type="molecule type" value="Genomic_DNA"/>
</dbReference>
<proteinExistence type="predicted"/>